<dbReference type="EMBL" id="CP073720">
    <property type="protein sequence ID" value="UWP85762.1"/>
    <property type="molecule type" value="Genomic_DNA"/>
</dbReference>
<keyword evidence="2" id="KW-1185">Reference proteome</keyword>
<sequence length="96" mass="10452">MATFNAFVTTNEHHRLYPGSKVVVLDPVKGLVNARVQATAENGPMSGSVVWRHRMAEALATIGWRFTAGTDFVNDVANGLQGERTPLVRFNAEPVS</sequence>
<protein>
    <submittedName>
        <fullName evidence="1">Uncharacterized protein</fullName>
    </submittedName>
</protein>
<reference evidence="1" key="1">
    <citation type="submission" date="2021-04" db="EMBL/GenBank/DDBJ databases">
        <authorList>
            <person name="Hartkoorn R.C."/>
            <person name="Beaudoing E."/>
            <person name="Hot D."/>
        </authorList>
    </citation>
    <scope>NUCLEOTIDE SEQUENCE</scope>
    <source>
        <strain evidence="1">NRRL B-16292</strain>
    </source>
</reference>
<organism evidence="1 2">
    <name type="scientific">Dactylosporangium fulvum</name>
    <dbReference type="NCBI Taxonomy" id="53359"/>
    <lineage>
        <taxon>Bacteria</taxon>
        <taxon>Bacillati</taxon>
        <taxon>Actinomycetota</taxon>
        <taxon>Actinomycetes</taxon>
        <taxon>Micromonosporales</taxon>
        <taxon>Micromonosporaceae</taxon>
        <taxon>Dactylosporangium</taxon>
    </lineage>
</organism>
<reference evidence="1" key="2">
    <citation type="submission" date="2022-09" db="EMBL/GenBank/DDBJ databases">
        <title>Biosynthetic gene clusters of Dactylosporangioum fulvum.</title>
        <authorList>
            <person name="Caradec T."/>
        </authorList>
    </citation>
    <scope>NUCLEOTIDE SEQUENCE</scope>
    <source>
        <strain evidence="1">NRRL B-16292</strain>
    </source>
</reference>
<dbReference type="RefSeq" id="WP_259863993.1">
    <property type="nucleotide sequence ID" value="NZ_BAAAST010000073.1"/>
</dbReference>
<dbReference type="Proteomes" id="UP001059617">
    <property type="component" value="Chromosome"/>
</dbReference>
<accession>A0ABY5W6Q0</accession>
<evidence type="ECO:0000313" key="2">
    <source>
        <dbReference type="Proteomes" id="UP001059617"/>
    </source>
</evidence>
<proteinExistence type="predicted"/>
<evidence type="ECO:0000313" key="1">
    <source>
        <dbReference type="EMBL" id="UWP85762.1"/>
    </source>
</evidence>
<name>A0ABY5W6Q0_9ACTN</name>
<gene>
    <name evidence="1" type="ORF">Dfulv_16580</name>
</gene>